<name>A0A5B9M6Z0_9BACT</name>
<dbReference type="AlphaFoldDB" id="A0A5B9M6Z0"/>
<proteinExistence type="predicted"/>
<protein>
    <submittedName>
        <fullName evidence="2">Uncharacterized protein</fullName>
    </submittedName>
</protein>
<dbReference type="EMBL" id="CP036264">
    <property type="protein sequence ID" value="QEF96892.1"/>
    <property type="molecule type" value="Genomic_DNA"/>
</dbReference>
<keyword evidence="3" id="KW-1185">Reference proteome</keyword>
<evidence type="ECO:0000256" key="1">
    <source>
        <dbReference type="SAM" id="SignalP"/>
    </source>
</evidence>
<organism evidence="2 3">
    <name type="scientific">Stieleria maiorica</name>
    <dbReference type="NCBI Taxonomy" id="2795974"/>
    <lineage>
        <taxon>Bacteria</taxon>
        <taxon>Pseudomonadati</taxon>
        <taxon>Planctomycetota</taxon>
        <taxon>Planctomycetia</taxon>
        <taxon>Pirellulales</taxon>
        <taxon>Pirellulaceae</taxon>
        <taxon>Stieleria</taxon>
    </lineage>
</organism>
<dbReference type="KEGG" id="smam:Mal15_09220"/>
<evidence type="ECO:0000313" key="3">
    <source>
        <dbReference type="Proteomes" id="UP000321353"/>
    </source>
</evidence>
<accession>A0A5B9M6Z0</accession>
<gene>
    <name evidence="2" type="ORF">Mal15_09220</name>
</gene>
<keyword evidence="1" id="KW-0732">Signal</keyword>
<evidence type="ECO:0000313" key="2">
    <source>
        <dbReference type="EMBL" id="QEF96892.1"/>
    </source>
</evidence>
<feature type="chain" id="PRO_5023123558" evidence="1">
    <location>
        <begin position="26"/>
        <end position="53"/>
    </location>
</feature>
<dbReference type="Proteomes" id="UP000321353">
    <property type="component" value="Chromosome"/>
</dbReference>
<sequence precursor="true">MSRSRFSTYLAAIASAVFAPLALQAGEIDFNRDVRPILADSCIRYKKKSNQKK</sequence>
<feature type="signal peptide" evidence="1">
    <location>
        <begin position="1"/>
        <end position="25"/>
    </location>
</feature>
<reference evidence="2 3" key="1">
    <citation type="submission" date="2019-02" db="EMBL/GenBank/DDBJ databases">
        <title>Planctomycetal bacteria perform biofilm scaping via a novel small molecule.</title>
        <authorList>
            <person name="Jeske O."/>
            <person name="Boedeker C."/>
            <person name="Wiegand S."/>
            <person name="Breitling P."/>
            <person name="Kallscheuer N."/>
            <person name="Jogler M."/>
            <person name="Rohde M."/>
            <person name="Petersen J."/>
            <person name="Medema M.H."/>
            <person name="Surup F."/>
            <person name="Jogler C."/>
        </authorList>
    </citation>
    <scope>NUCLEOTIDE SEQUENCE [LARGE SCALE GENOMIC DNA]</scope>
    <source>
        <strain evidence="2 3">Mal15</strain>
    </source>
</reference>